<gene>
    <name evidence="2" type="ORF">FEM48_Zijuj07G0039400</name>
</gene>
<dbReference type="InterPro" id="IPR036047">
    <property type="entry name" value="F-box-like_dom_sf"/>
</dbReference>
<evidence type="ECO:0000259" key="1">
    <source>
        <dbReference type="PROSITE" id="PS50181"/>
    </source>
</evidence>
<dbReference type="PROSITE" id="PS50181">
    <property type="entry name" value="FBOX"/>
    <property type="match status" value="1"/>
</dbReference>
<dbReference type="AlphaFoldDB" id="A0A978V2B0"/>
<dbReference type="InterPro" id="IPR053781">
    <property type="entry name" value="F-box_AtFBL13-like"/>
</dbReference>
<dbReference type="SMART" id="SM00256">
    <property type="entry name" value="FBOX"/>
    <property type="match status" value="2"/>
</dbReference>
<dbReference type="PANTHER" id="PTHR31639">
    <property type="entry name" value="F-BOX PROTEIN-LIKE"/>
    <property type="match status" value="1"/>
</dbReference>
<dbReference type="PANTHER" id="PTHR31639:SF42">
    <property type="entry name" value="OS02G0160200 PROTEIN"/>
    <property type="match status" value="1"/>
</dbReference>
<dbReference type="CDD" id="cd22160">
    <property type="entry name" value="F-box_AtFBL13-like"/>
    <property type="match status" value="1"/>
</dbReference>
<feature type="domain" description="F-box" evidence="1">
    <location>
        <begin position="20"/>
        <end position="67"/>
    </location>
</feature>
<dbReference type="Gene3D" id="1.20.1280.50">
    <property type="match status" value="2"/>
</dbReference>
<dbReference type="InterPro" id="IPR055411">
    <property type="entry name" value="LRR_FXL15/At3g58940/PEG3-like"/>
</dbReference>
<sequence>MARKRGRKGYGRKVENECQEDRISQLPDALVHHIFSFLPTIYLARMSLLSKRWRHMWLSTPLYFENFCPKTFNKKVKYRDMLLQFVTDCLEGRKLCMQIPETSITSFKCDLSYSFKRSAEQIDGWLSFVVESKVKELDIRFRNYSSPLFVLNASSLTIMKLSVQNLISGCPIIEELNLQGYELGKMDFAVSGTLRNLSLWHVKHTHQWLDGLVSGLPLLQRLTLESWLENIRIHSHSLKYVFFQLSYGTEAALTAPNLVLILPERIRKERPSPLPNLKHLKLRIYENGLTKNVLIFLKSIRNKYPSPLPNLEHPSQGEGIIEPSFRDFITMATKSVEADCGGTVDKERHTMSGDQISQLSDLFIHHIFSFLPTIYLVRISILSKHWRQAWVSTPFSYSDDLQGITFYKNVKNRDMVLKFMTNYLRYRKQYIQIPDTFILSFRCDTGYNFSSSSSDAMRQIDDWLNFVVKSKVKELDLHVKKYCLPQFFFGASSLALLKLSSLELVFPSLSPLPCLKVLFDGLISGLPLLERLALQSHASKSFSIRSHSLRYVSIASYVLEVALAVTEPNLIHLHLEYYAGLTTSVDAPNTLEASLSLQNPVGVL</sequence>
<dbReference type="SUPFAM" id="SSF52047">
    <property type="entry name" value="RNI-like"/>
    <property type="match status" value="1"/>
</dbReference>
<reference evidence="2" key="1">
    <citation type="journal article" date="2021" name="Front. Plant Sci.">
        <title>Chromosome-Scale Genome Assembly for Chinese Sour Jujube and Insights Into Its Genome Evolution and Domestication Signature.</title>
        <authorList>
            <person name="Shen L.-Y."/>
            <person name="Luo H."/>
            <person name="Wang X.-L."/>
            <person name="Wang X.-M."/>
            <person name="Qiu X.-J."/>
            <person name="Liu H."/>
            <person name="Zhou S.-S."/>
            <person name="Jia K.-H."/>
            <person name="Nie S."/>
            <person name="Bao Y.-T."/>
            <person name="Zhang R.-G."/>
            <person name="Yun Q.-Z."/>
            <person name="Chai Y.-H."/>
            <person name="Lu J.-Y."/>
            <person name="Li Y."/>
            <person name="Zhao S.-W."/>
            <person name="Mao J.-F."/>
            <person name="Jia S.-G."/>
            <person name="Mao Y.-M."/>
        </authorList>
    </citation>
    <scope>NUCLEOTIDE SEQUENCE</scope>
    <source>
        <strain evidence="2">AT0</strain>
        <tissue evidence="2">Leaf</tissue>
    </source>
</reference>
<dbReference type="EMBL" id="JAEACU010000007">
    <property type="protein sequence ID" value="KAH7521493.1"/>
    <property type="molecule type" value="Genomic_DNA"/>
</dbReference>
<name>A0A978V2B0_ZIZJJ</name>
<dbReference type="InterPro" id="IPR001810">
    <property type="entry name" value="F-box_dom"/>
</dbReference>
<dbReference type="Pfam" id="PF24758">
    <property type="entry name" value="LRR_At5g56370"/>
    <property type="match status" value="2"/>
</dbReference>
<organism evidence="2 3">
    <name type="scientific">Ziziphus jujuba var. spinosa</name>
    <dbReference type="NCBI Taxonomy" id="714518"/>
    <lineage>
        <taxon>Eukaryota</taxon>
        <taxon>Viridiplantae</taxon>
        <taxon>Streptophyta</taxon>
        <taxon>Embryophyta</taxon>
        <taxon>Tracheophyta</taxon>
        <taxon>Spermatophyta</taxon>
        <taxon>Magnoliopsida</taxon>
        <taxon>eudicotyledons</taxon>
        <taxon>Gunneridae</taxon>
        <taxon>Pentapetalae</taxon>
        <taxon>rosids</taxon>
        <taxon>fabids</taxon>
        <taxon>Rosales</taxon>
        <taxon>Rhamnaceae</taxon>
        <taxon>Paliureae</taxon>
        <taxon>Ziziphus</taxon>
    </lineage>
</organism>
<evidence type="ECO:0000313" key="2">
    <source>
        <dbReference type="EMBL" id="KAH7521493.1"/>
    </source>
</evidence>
<dbReference type="Pfam" id="PF00646">
    <property type="entry name" value="F-box"/>
    <property type="match status" value="2"/>
</dbReference>
<evidence type="ECO:0000313" key="3">
    <source>
        <dbReference type="Proteomes" id="UP000813462"/>
    </source>
</evidence>
<comment type="caution">
    <text evidence="2">The sequence shown here is derived from an EMBL/GenBank/DDBJ whole genome shotgun (WGS) entry which is preliminary data.</text>
</comment>
<accession>A0A978V2B0</accession>
<dbReference type="Proteomes" id="UP000813462">
    <property type="component" value="Unassembled WGS sequence"/>
</dbReference>
<protein>
    <recommendedName>
        <fullName evidence="1">F-box domain-containing protein</fullName>
    </recommendedName>
</protein>
<dbReference type="SUPFAM" id="SSF81383">
    <property type="entry name" value="F-box domain"/>
    <property type="match status" value="2"/>
</dbReference>
<proteinExistence type="predicted"/>